<keyword evidence="11 22" id="KW-0378">Hydrolase</keyword>
<evidence type="ECO:0000259" key="24">
    <source>
        <dbReference type="Pfam" id="PF11838"/>
    </source>
</evidence>
<evidence type="ECO:0000313" key="26">
    <source>
        <dbReference type="EMBL" id="TRY69461.1"/>
    </source>
</evidence>
<dbReference type="Gene3D" id="2.60.40.1730">
    <property type="entry name" value="tricorn interacting facor f3 domain"/>
    <property type="match status" value="1"/>
</dbReference>
<evidence type="ECO:0000256" key="11">
    <source>
        <dbReference type="ARBA" id="ARBA00022801"/>
    </source>
</evidence>
<feature type="binding site" evidence="20">
    <location>
        <position position="406"/>
    </location>
    <ligand>
        <name>Zn(2+)</name>
        <dbReference type="ChEBI" id="CHEBI:29105"/>
        <note>catalytic</note>
    </ligand>
</feature>
<evidence type="ECO:0000256" key="5">
    <source>
        <dbReference type="ARBA" id="ARBA00022475"/>
    </source>
</evidence>
<keyword evidence="6" id="KW-0336">GPI-anchor</keyword>
<evidence type="ECO:0000256" key="22">
    <source>
        <dbReference type="RuleBase" id="RU364040"/>
    </source>
</evidence>
<keyword evidence="13" id="KW-0735">Signal-anchor</keyword>
<protein>
    <recommendedName>
        <fullName evidence="22">Aminopeptidase</fullName>
        <ecNumber evidence="22">3.4.11.-</ecNumber>
    </recommendedName>
</protein>
<accession>A0A553NVK3</accession>
<keyword evidence="17" id="KW-1015">Disulfide bond</keyword>
<dbReference type="GO" id="GO:0042277">
    <property type="term" value="F:peptide binding"/>
    <property type="evidence" value="ECO:0007669"/>
    <property type="project" value="TreeGrafter"/>
</dbReference>
<evidence type="ECO:0000256" key="8">
    <source>
        <dbReference type="ARBA" id="ARBA00022692"/>
    </source>
</evidence>
<evidence type="ECO:0000256" key="10">
    <source>
        <dbReference type="ARBA" id="ARBA00022729"/>
    </source>
</evidence>
<feature type="active site" description="Proton acceptor" evidence="19">
    <location>
        <position position="384"/>
    </location>
</feature>
<dbReference type="EMBL" id="VCGU01000010">
    <property type="protein sequence ID" value="TRY69461.1"/>
    <property type="molecule type" value="Genomic_DNA"/>
</dbReference>
<evidence type="ECO:0000256" key="2">
    <source>
        <dbReference type="ARBA" id="ARBA00004606"/>
    </source>
</evidence>
<dbReference type="FunFam" id="2.60.40.1730:FF:000012">
    <property type="entry name" value="Aminopeptidase N"/>
    <property type="match status" value="1"/>
</dbReference>
<dbReference type="InterPro" id="IPR027268">
    <property type="entry name" value="Peptidase_M4/M1_CTD_sf"/>
</dbReference>
<dbReference type="InterPro" id="IPR001930">
    <property type="entry name" value="Peptidase_M1"/>
</dbReference>
<evidence type="ECO:0000256" key="20">
    <source>
        <dbReference type="PIRSR" id="PIRSR634016-3"/>
    </source>
</evidence>
<evidence type="ECO:0000256" key="6">
    <source>
        <dbReference type="ARBA" id="ARBA00022622"/>
    </source>
</evidence>
<keyword evidence="8 22" id="KW-0812">Transmembrane</keyword>
<evidence type="ECO:0000256" key="3">
    <source>
        <dbReference type="ARBA" id="ARBA00004609"/>
    </source>
</evidence>
<dbReference type="Pfam" id="PF17900">
    <property type="entry name" value="Peptidase_M1_N"/>
    <property type="match status" value="1"/>
</dbReference>
<dbReference type="GO" id="GO:0008270">
    <property type="term" value="F:zinc ion binding"/>
    <property type="evidence" value="ECO:0007669"/>
    <property type="project" value="UniProtKB-UniRule"/>
</dbReference>
<dbReference type="Proteomes" id="UP000318571">
    <property type="component" value="Chromosome 1"/>
</dbReference>
<keyword evidence="15 22" id="KW-0482">Metalloprotease</keyword>
<dbReference type="GO" id="GO:0043171">
    <property type="term" value="P:peptide catabolic process"/>
    <property type="evidence" value="ECO:0007669"/>
    <property type="project" value="TreeGrafter"/>
</dbReference>
<comment type="cofactor">
    <cofactor evidence="20 22">
        <name>Zn(2+)</name>
        <dbReference type="ChEBI" id="CHEBI:29105"/>
    </cofactor>
    <text evidence="20 22">Binds 1 zinc ion per subunit.</text>
</comment>
<evidence type="ECO:0000313" key="27">
    <source>
        <dbReference type="Proteomes" id="UP000318571"/>
    </source>
</evidence>
<name>A0A553NVK3_TIGCA</name>
<gene>
    <name evidence="26" type="ORF">TCAL_04684</name>
</gene>
<dbReference type="FunFam" id="1.25.50.20:FF:000001">
    <property type="entry name" value="Aminopeptidase"/>
    <property type="match status" value="1"/>
</dbReference>
<feature type="transmembrane region" description="Helical" evidence="22">
    <location>
        <begin position="21"/>
        <end position="44"/>
    </location>
</feature>
<dbReference type="FunFam" id="2.60.40.1910:FF:000008">
    <property type="entry name" value="Aminopeptidase"/>
    <property type="match status" value="1"/>
</dbReference>
<dbReference type="GO" id="GO:0070006">
    <property type="term" value="F:metalloaminopeptidase activity"/>
    <property type="evidence" value="ECO:0007669"/>
    <property type="project" value="TreeGrafter"/>
</dbReference>
<comment type="caution">
    <text evidence="26">The sequence shown here is derived from an EMBL/GenBank/DDBJ whole genome shotgun (WGS) entry which is preliminary data.</text>
</comment>
<keyword evidence="27" id="KW-1185">Reference proteome</keyword>
<feature type="site" description="Transition state stabilizer" evidence="21">
    <location>
        <position position="469"/>
    </location>
</feature>
<dbReference type="InterPro" id="IPR014782">
    <property type="entry name" value="Peptidase_M1_dom"/>
</dbReference>
<keyword evidence="12 20" id="KW-0862">Zinc</keyword>
<keyword evidence="22" id="KW-0031">Aminopeptidase</keyword>
<comment type="similarity">
    <text evidence="4 22">Belongs to the peptidase M1 family.</text>
</comment>
<reference evidence="26 27" key="1">
    <citation type="journal article" date="2018" name="Nat. Ecol. Evol.">
        <title>Genomic signatures of mitonuclear coevolution across populations of Tigriopus californicus.</title>
        <authorList>
            <person name="Barreto F.S."/>
            <person name="Watson E.T."/>
            <person name="Lima T.G."/>
            <person name="Willett C.S."/>
            <person name="Edmands S."/>
            <person name="Li W."/>
            <person name="Burton R.S."/>
        </authorList>
    </citation>
    <scope>NUCLEOTIDE SEQUENCE [LARGE SCALE GENOMIC DNA]</scope>
    <source>
        <strain evidence="26 27">San Diego</strain>
    </source>
</reference>
<dbReference type="SUPFAM" id="SSF63737">
    <property type="entry name" value="Leukotriene A4 hydrolase N-terminal domain"/>
    <property type="match status" value="1"/>
</dbReference>
<dbReference type="GO" id="GO:0005615">
    <property type="term" value="C:extracellular space"/>
    <property type="evidence" value="ECO:0007669"/>
    <property type="project" value="TreeGrafter"/>
</dbReference>
<dbReference type="Gene3D" id="2.60.40.1910">
    <property type="match status" value="1"/>
</dbReference>
<evidence type="ECO:0000259" key="25">
    <source>
        <dbReference type="Pfam" id="PF17900"/>
    </source>
</evidence>
<evidence type="ECO:0000256" key="14">
    <source>
        <dbReference type="ARBA" id="ARBA00022989"/>
    </source>
</evidence>
<dbReference type="Pfam" id="PF11838">
    <property type="entry name" value="ERAP1_C"/>
    <property type="match status" value="1"/>
</dbReference>
<proteinExistence type="inferred from homology"/>
<dbReference type="GO" id="GO:0005737">
    <property type="term" value="C:cytoplasm"/>
    <property type="evidence" value="ECO:0007669"/>
    <property type="project" value="TreeGrafter"/>
</dbReference>
<evidence type="ECO:0000256" key="21">
    <source>
        <dbReference type="PIRSR" id="PIRSR634016-4"/>
    </source>
</evidence>
<evidence type="ECO:0000256" key="1">
    <source>
        <dbReference type="ARBA" id="ARBA00000098"/>
    </source>
</evidence>
<keyword evidence="14 22" id="KW-1133">Transmembrane helix</keyword>
<feature type="binding site" evidence="20">
    <location>
        <position position="387"/>
    </location>
    <ligand>
        <name>Zn(2+)</name>
        <dbReference type="ChEBI" id="CHEBI:29105"/>
        <note>catalytic</note>
    </ligand>
</feature>
<feature type="domain" description="Peptidase M1 membrane alanine aminopeptidase" evidence="23">
    <location>
        <begin position="313"/>
        <end position="536"/>
    </location>
</feature>
<dbReference type="PANTHER" id="PTHR11533">
    <property type="entry name" value="PROTEASE M1 ZINC METALLOPROTEASE"/>
    <property type="match status" value="1"/>
</dbReference>
<dbReference type="GO" id="GO:0006508">
    <property type="term" value="P:proteolysis"/>
    <property type="evidence" value="ECO:0007669"/>
    <property type="project" value="UniProtKB-KW"/>
</dbReference>
<dbReference type="AlphaFoldDB" id="A0A553NVK3"/>
<dbReference type="InterPro" id="IPR024571">
    <property type="entry name" value="ERAP1-like_C_dom"/>
</dbReference>
<dbReference type="STRING" id="6832.A0A553NVK3"/>
<keyword evidence="10" id="KW-0732">Signal</keyword>
<dbReference type="SUPFAM" id="SSF55486">
    <property type="entry name" value="Metalloproteases ('zincins'), catalytic domain"/>
    <property type="match status" value="1"/>
</dbReference>
<dbReference type="GO" id="GO:0016285">
    <property type="term" value="F:alanyl aminopeptidase activity"/>
    <property type="evidence" value="ECO:0007669"/>
    <property type="project" value="UniProtKB-EC"/>
</dbReference>
<keyword evidence="6" id="KW-0449">Lipoprotein</keyword>
<dbReference type="PANTHER" id="PTHR11533:SF294">
    <property type="entry name" value="THYROTROPIN-RELEASING HORMONE-DEGRADING ECTOENZYME"/>
    <property type="match status" value="1"/>
</dbReference>
<evidence type="ECO:0000256" key="19">
    <source>
        <dbReference type="PIRSR" id="PIRSR634016-1"/>
    </source>
</evidence>
<dbReference type="InterPro" id="IPR042097">
    <property type="entry name" value="Aminopeptidase_N-like_N_sf"/>
</dbReference>
<keyword evidence="9 20" id="KW-0479">Metal-binding</keyword>
<evidence type="ECO:0000256" key="13">
    <source>
        <dbReference type="ARBA" id="ARBA00022968"/>
    </source>
</evidence>
<keyword evidence="7 22" id="KW-0645">Protease</keyword>
<feature type="domain" description="ERAP1-like C-terminal" evidence="24">
    <location>
        <begin position="621"/>
        <end position="946"/>
    </location>
</feature>
<evidence type="ECO:0000256" key="16">
    <source>
        <dbReference type="ARBA" id="ARBA00023136"/>
    </source>
</evidence>
<dbReference type="EC" id="3.4.11.-" evidence="22"/>
<dbReference type="PRINTS" id="PR00756">
    <property type="entry name" value="ALADIPTASE"/>
</dbReference>
<sequence length="974" mass="111036">MGTGVDMAQSDGKTMHIPKKICWTLALLALLACLAVGLIVYFVGVSGDCVPIITNEAQNGKPGASDITPKVTDVRLPLHLIPVKYKVQLVPFIIPDNYTIKGYTEISMHCEKAASNVTVHIKDLDLDEDSIRLEDDRGQSLKISEHTYDEEREFYIAQLPADLEPRRNYTLKIHFVAKLDASLKGFYRSTYQDNLGNDVVIATTQFQATDARKAFPCFDEPALKAKFEISLGRTRKHSSISNMPIKADGLGVPMDGTDEYVWDHYEESVPMSTYLLAFVVSDFEYETSAPTGNNVRFRIWARKNALDQIAYAKSIGANILKFFEDYFDEPYPLPKQDMIAIPDFGAGAMENWGLITYRETALLYKPGVSALNYKQRIAVVVSHELAHQWFGNLVTPSWWTDLWLNEGFASYVEYIGVDAVEPGMKILEQFITSELQSVMRIDALTSSHPISITVKHPDEVAEIFDRISYSKGATIIRMMDHFLTTDTFRRGLSNYLKAKRFQAAEQDDLWQFLTEQAHKDNKLARDVTVKDIMDTWTLQMGFPVVNVERNYNTNTASVSQERFLNGNEDEETNDGHDYQWWVPLTFTGVDQSFEDTFPKTWLKPKDKAIKVTGMPDRTTAVIFNVQESSYYRVNYDIKNWQLIIDQLNTDHTLIHVNNRAQIIDDAFNLARAGRLNYTIALGVTQYLSREIEFIPWKAALYGFGYIDTMLERTPAYGEFQRYMKTLIHPLYNRLGFQPKSSDSHLEVSLRASTISWACSVGIQECKEKAKVEYKRWMDMINPDAPGANPINVDQKRPVYCSAIAQGGEEEWDFGWQRYLNSNVGSEKSTILAGLSCSKKLWILNRYLNMSLTEGSGIRSQDGRSVVSNIASNNVGRDITFDFIREKWDVVLDYYAGSSFAISGLLKNVLKDRNTQFDIDEIVQFQENQEGKLSTGQREVKQAIEKGQNNIQWMKANYLTIYDYLKARNTEGRKF</sequence>
<evidence type="ECO:0000256" key="4">
    <source>
        <dbReference type="ARBA" id="ARBA00010136"/>
    </source>
</evidence>
<dbReference type="InterPro" id="IPR034016">
    <property type="entry name" value="M1_APN-typ"/>
</dbReference>
<evidence type="ECO:0000256" key="12">
    <source>
        <dbReference type="ARBA" id="ARBA00022833"/>
    </source>
</evidence>
<dbReference type="Gene3D" id="1.25.50.20">
    <property type="match status" value="1"/>
</dbReference>
<keyword evidence="18" id="KW-0325">Glycoprotein</keyword>
<evidence type="ECO:0000259" key="23">
    <source>
        <dbReference type="Pfam" id="PF01433"/>
    </source>
</evidence>
<dbReference type="InterPro" id="IPR045357">
    <property type="entry name" value="Aminopeptidase_N-like_N"/>
</dbReference>
<comment type="catalytic activity">
    <reaction evidence="1">
        <text>Release of an N-terminal amino acid, Xaa-|-Yaa- from a peptide, amide or arylamide. Xaa is preferably Ala, but may be most amino acids including Pro (slow action). When a terminal hydrophobic residue is followed by a prolyl residue, the two may be released as an intact Xaa-Pro dipeptide.</text>
        <dbReference type="EC" id="3.4.11.2"/>
    </reaction>
</comment>
<comment type="subcellular location">
    <subcellularLocation>
        <location evidence="3">Cell membrane</location>
        <topology evidence="3">Lipid-anchor</topology>
        <topology evidence="3">GPI-anchor</topology>
    </subcellularLocation>
    <subcellularLocation>
        <location evidence="2">Membrane</location>
        <topology evidence="2">Single-pass type II membrane protein</topology>
    </subcellularLocation>
</comment>
<keyword evidence="16 22" id="KW-0472">Membrane</keyword>
<evidence type="ECO:0000256" key="17">
    <source>
        <dbReference type="ARBA" id="ARBA00023157"/>
    </source>
</evidence>
<dbReference type="GO" id="GO:0098552">
    <property type="term" value="C:side of membrane"/>
    <property type="evidence" value="ECO:0007669"/>
    <property type="project" value="UniProtKB-KW"/>
</dbReference>
<dbReference type="CDD" id="cd09601">
    <property type="entry name" value="M1_APN-Q_like"/>
    <property type="match status" value="1"/>
</dbReference>
<keyword evidence="5" id="KW-1003">Cell membrane</keyword>
<dbReference type="Pfam" id="PF01433">
    <property type="entry name" value="Peptidase_M1"/>
    <property type="match status" value="1"/>
</dbReference>
<dbReference type="FunFam" id="1.10.390.10:FF:000016">
    <property type="entry name" value="Glutamyl aminopeptidase"/>
    <property type="match status" value="1"/>
</dbReference>
<evidence type="ECO:0000256" key="9">
    <source>
        <dbReference type="ARBA" id="ARBA00022723"/>
    </source>
</evidence>
<evidence type="ECO:0000256" key="7">
    <source>
        <dbReference type="ARBA" id="ARBA00022670"/>
    </source>
</evidence>
<dbReference type="OrthoDB" id="510539at2759"/>
<dbReference type="Gene3D" id="1.10.390.10">
    <property type="entry name" value="Neutral Protease Domain 2"/>
    <property type="match status" value="1"/>
</dbReference>
<dbReference type="OMA" id="KWFIFNI"/>
<feature type="domain" description="Aminopeptidase N-like N-terminal" evidence="25">
    <location>
        <begin position="82"/>
        <end position="275"/>
    </location>
</feature>
<feature type="binding site" evidence="20">
    <location>
        <position position="383"/>
    </location>
    <ligand>
        <name>Zn(2+)</name>
        <dbReference type="ChEBI" id="CHEBI:29105"/>
        <note>catalytic</note>
    </ligand>
</feature>
<organism evidence="26 27">
    <name type="scientific">Tigriopus californicus</name>
    <name type="common">Marine copepod</name>
    <dbReference type="NCBI Taxonomy" id="6832"/>
    <lineage>
        <taxon>Eukaryota</taxon>
        <taxon>Metazoa</taxon>
        <taxon>Ecdysozoa</taxon>
        <taxon>Arthropoda</taxon>
        <taxon>Crustacea</taxon>
        <taxon>Multicrustacea</taxon>
        <taxon>Hexanauplia</taxon>
        <taxon>Copepoda</taxon>
        <taxon>Harpacticoida</taxon>
        <taxon>Harpacticidae</taxon>
        <taxon>Tigriopus</taxon>
    </lineage>
</organism>
<evidence type="ECO:0000256" key="18">
    <source>
        <dbReference type="ARBA" id="ARBA00023180"/>
    </source>
</evidence>
<dbReference type="GO" id="GO:0005886">
    <property type="term" value="C:plasma membrane"/>
    <property type="evidence" value="ECO:0007669"/>
    <property type="project" value="UniProtKB-SubCell"/>
</dbReference>
<dbReference type="InterPro" id="IPR050344">
    <property type="entry name" value="Peptidase_M1_aminopeptidases"/>
</dbReference>
<evidence type="ECO:0000256" key="15">
    <source>
        <dbReference type="ARBA" id="ARBA00023049"/>
    </source>
</evidence>